<proteinExistence type="predicted"/>
<dbReference type="Proteomes" id="UP000887013">
    <property type="component" value="Unassembled WGS sequence"/>
</dbReference>
<dbReference type="AlphaFoldDB" id="A0A8X6N551"/>
<sequence length="127" mass="14219">MVSDSFNGQERGKYTIWKRAAVKFLRRTDINTARVEINGIDGNRAWCLRVGPGVMAFSISCRDTIQVANISLIIVTGDETWLHHTPIQKSHDGVEKHMDHRRGRRLKVTPFSGKVIATISGPHDGVI</sequence>
<dbReference type="EMBL" id="BMAW01100356">
    <property type="protein sequence ID" value="GFS94457.1"/>
    <property type="molecule type" value="Genomic_DNA"/>
</dbReference>
<comment type="caution">
    <text evidence="1">The sequence shown here is derived from an EMBL/GenBank/DDBJ whole genome shotgun (WGS) entry which is preliminary data.</text>
</comment>
<organism evidence="1 2">
    <name type="scientific">Nephila pilipes</name>
    <name type="common">Giant wood spider</name>
    <name type="synonym">Nephila maculata</name>
    <dbReference type="NCBI Taxonomy" id="299642"/>
    <lineage>
        <taxon>Eukaryota</taxon>
        <taxon>Metazoa</taxon>
        <taxon>Ecdysozoa</taxon>
        <taxon>Arthropoda</taxon>
        <taxon>Chelicerata</taxon>
        <taxon>Arachnida</taxon>
        <taxon>Araneae</taxon>
        <taxon>Araneomorphae</taxon>
        <taxon>Entelegynae</taxon>
        <taxon>Araneoidea</taxon>
        <taxon>Nephilidae</taxon>
        <taxon>Nephila</taxon>
    </lineage>
</organism>
<gene>
    <name evidence="1" type="ORF">NPIL_333331</name>
</gene>
<evidence type="ECO:0000313" key="1">
    <source>
        <dbReference type="EMBL" id="GFS94457.1"/>
    </source>
</evidence>
<keyword evidence="2" id="KW-1185">Reference proteome</keyword>
<reference evidence="1" key="1">
    <citation type="submission" date="2020-08" db="EMBL/GenBank/DDBJ databases">
        <title>Multicomponent nature underlies the extraordinary mechanical properties of spider dragline silk.</title>
        <authorList>
            <person name="Kono N."/>
            <person name="Nakamura H."/>
            <person name="Mori M."/>
            <person name="Yoshida Y."/>
            <person name="Ohtoshi R."/>
            <person name="Malay A.D."/>
            <person name="Moran D.A.P."/>
            <person name="Tomita M."/>
            <person name="Numata K."/>
            <person name="Arakawa K."/>
        </authorList>
    </citation>
    <scope>NUCLEOTIDE SEQUENCE</scope>
</reference>
<accession>A0A8X6N551</accession>
<name>A0A8X6N551_NEPPI</name>
<evidence type="ECO:0000313" key="2">
    <source>
        <dbReference type="Proteomes" id="UP000887013"/>
    </source>
</evidence>
<protein>
    <submittedName>
        <fullName evidence="1">Uncharacterized protein</fullName>
    </submittedName>
</protein>